<sequence>MISYQGRTAVKAQVLADFIVEFAGEQVQEKAGGWLLHVDGSSNANNGGAGILFQGPNEVELEVATRLFFAVTNNEAEYEALILELQLAHEARAKELDVCTDLQLVAM</sequence>
<reference evidence="2" key="1">
    <citation type="submission" date="2020-06" db="EMBL/GenBank/DDBJ databases">
        <authorList>
            <person name="Li T."/>
            <person name="Hu X."/>
            <person name="Zhang T."/>
            <person name="Song X."/>
            <person name="Zhang H."/>
            <person name="Dai N."/>
            <person name="Sheng W."/>
            <person name="Hou X."/>
            <person name="Wei L."/>
        </authorList>
    </citation>
    <scope>NUCLEOTIDE SEQUENCE</scope>
    <source>
        <strain evidence="2">KEN1</strain>
        <tissue evidence="2">Leaf</tissue>
    </source>
</reference>
<dbReference type="PANTHER" id="PTHR48475">
    <property type="entry name" value="RIBONUCLEASE H"/>
    <property type="match status" value="1"/>
</dbReference>
<dbReference type="PANTHER" id="PTHR48475:SF2">
    <property type="entry name" value="RIBONUCLEASE H"/>
    <property type="match status" value="1"/>
</dbReference>
<dbReference type="Pfam" id="PF00075">
    <property type="entry name" value="RNase_H"/>
    <property type="match status" value="1"/>
</dbReference>
<gene>
    <name evidence="2" type="ORF">Slati_3976100</name>
</gene>
<dbReference type="SUPFAM" id="SSF53098">
    <property type="entry name" value="Ribonuclease H-like"/>
    <property type="match status" value="1"/>
</dbReference>
<evidence type="ECO:0000313" key="2">
    <source>
        <dbReference type="EMBL" id="KAL0406622.1"/>
    </source>
</evidence>
<dbReference type="EMBL" id="JACGWN010000014">
    <property type="protein sequence ID" value="KAL0406622.1"/>
    <property type="molecule type" value="Genomic_DNA"/>
</dbReference>
<dbReference type="AlphaFoldDB" id="A0AAW2TPG8"/>
<dbReference type="Gene3D" id="3.30.420.10">
    <property type="entry name" value="Ribonuclease H-like superfamily/Ribonuclease H"/>
    <property type="match status" value="1"/>
</dbReference>
<dbReference type="PROSITE" id="PS50879">
    <property type="entry name" value="RNASE_H_1"/>
    <property type="match status" value="1"/>
</dbReference>
<feature type="domain" description="RNase H type-1" evidence="1">
    <location>
        <begin position="30"/>
        <end position="107"/>
    </location>
</feature>
<dbReference type="GO" id="GO:0003676">
    <property type="term" value="F:nucleic acid binding"/>
    <property type="evidence" value="ECO:0007669"/>
    <property type="project" value="InterPro"/>
</dbReference>
<protein>
    <recommendedName>
        <fullName evidence="1">RNase H type-1 domain-containing protein</fullName>
    </recommendedName>
</protein>
<proteinExistence type="predicted"/>
<dbReference type="InterPro" id="IPR002156">
    <property type="entry name" value="RNaseH_domain"/>
</dbReference>
<organism evidence="2">
    <name type="scientific">Sesamum latifolium</name>
    <dbReference type="NCBI Taxonomy" id="2727402"/>
    <lineage>
        <taxon>Eukaryota</taxon>
        <taxon>Viridiplantae</taxon>
        <taxon>Streptophyta</taxon>
        <taxon>Embryophyta</taxon>
        <taxon>Tracheophyta</taxon>
        <taxon>Spermatophyta</taxon>
        <taxon>Magnoliopsida</taxon>
        <taxon>eudicotyledons</taxon>
        <taxon>Gunneridae</taxon>
        <taxon>Pentapetalae</taxon>
        <taxon>asterids</taxon>
        <taxon>lamiids</taxon>
        <taxon>Lamiales</taxon>
        <taxon>Pedaliaceae</taxon>
        <taxon>Sesamum</taxon>
    </lineage>
</organism>
<name>A0AAW2TPG8_9LAMI</name>
<dbReference type="GO" id="GO:0004523">
    <property type="term" value="F:RNA-DNA hybrid ribonuclease activity"/>
    <property type="evidence" value="ECO:0007669"/>
    <property type="project" value="InterPro"/>
</dbReference>
<reference evidence="2" key="2">
    <citation type="journal article" date="2024" name="Plant">
        <title>Genomic evolution and insights into agronomic trait innovations of Sesamum species.</title>
        <authorList>
            <person name="Miao H."/>
            <person name="Wang L."/>
            <person name="Qu L."/>
            <person name="Liu H."/>
            <person name="Sun Y."/>
            <person name="Le M."/>
            <person name="Wang Q."/>
            <person name="Wei S."/>
            <person name="Zheng Y."/>
            <person name="Lin W."/>
            <person name="Duan Y."/>
            <person name="Cao H."/>
            <person name="Xiong S."/>
            <person name="Wang X."/>
            <person name="Wei L."/>
            <person name="Li C."/>
            <person name="Ma Q."/>
            <person name="Ju M."/>
            <person name="Zhao R."/>
            <person name="Li G."/>
            <person name="Mu C."/>
            <person name="Tian Q."/>
            <person name="Mei H."/>
            <person name="Zhang T."/>
            <person name="Gao T."/>
            <person name="Zhang H."/>
        </authorList>
    </citation>
    <scope>NUCLEOTIDE SEQUENCE</scope>
    <source>
        <strain evidence="2">KEN1</strain>
    </source>
</reference>
<dbReference type="InterPro" id="IPR036397">
    <property type="entry name" value="RNaseH_sf"/>
</dbReference>
<accession>A0AAW2TPG8</accession>
<comment type="caution">
    <text evidence="2">The sequence shown here is derived from an EMBL/GenBank/DDBJ whole genome shotgun (WGS) entry which is preliminary data.</text>
</comment>
<evidence type="ECO:0000259" key="1">
    <source>
        <dbReference type="PROSITE" id="PS50879"/>
    </source>
</evidence>
<dbReference type="InterPro" id="IPR012337">
    <property type="entry name" value="RNaseH-like_sf"/>
</dbReference>